<dbReference type="InterPro" id="IPR032675">
    <property type="entry name" value="LRR_dom_sf"/>
</dbReference>
<sequence length="458" mass="51801">MNPTTTTRNGKLPLDVLTEIFPHYAAEETPQHPTETLLPICKSWHVAALAKHSIWGQFAIQIGHGSDTEMILRRTETRLKRSGDVSPMDIKLRNIVDIDPNAPKIMEVFEDHQPRPTPAAKCPTMVDKKSRWKKSCTCERSAYECVENILILLAGLDGRHCARWRSLILSPRTSQQHVRSDIGIVGDGRIAQMLLYPMPRLISLSMHTFMDKFSSGEQIFPHVPSLTHVVLSDCMISKIPNAKNLVLLGISFKSLIISGAWYKEQVWRTSMPRLKVLKLNCPRFPLSCPENFPQLRTLELRGERFPMYEAYTYTPLLHLSHLSLGIEGTLLLESLETSIPESLKHVKSLRLWYGGRFLFMNSSDDILLQLVRFLRLMSGLELLEGDIIMLSIVIKLIADPPESVSDLQLFGGQEISFRLSPGGPLWKLPSPSAQEDVAELASRLGVIGLQKSWRWVLK</sequence>
<proteinExistence type="predicted"/>
<reference evidence="2" key="2">
    <citation type="submission" date="2015-01" db="EMBL/GenBank/DDBJ databases">
        <title>Evolutionary Origins and Diversification of the Mycorrhizal Mutualists.</title>
        <authorList>
            <consortium name="DOE Joint Genome Institute"/>
            <consortium name="Mycorrhizal Genomics Consortium"/>
            <person name="Kohler A."/>
            <person name="Kuo A."/>
            <person name="Nagy L.G."/>
            <person name="Floudas D."/>
            <person name="Copeland A."/>
            <person name="Barry K.W."/>
            <person name="Cichocki N."/>
            <person name="Veneault-Fourrey C."/>
            <person name="LaButti K."/>
            <person name="Lindquist E.A."/>
            <person name="Lipzen A."/>
            <person name="Lundell T."/>
            <person name="Morin E."/>
            <person name="Murat C."/>
            <person name="Riley R."/>
            <person name="Ohm R."/>
            <person name="Sun H."/>
            <person name="Tunlid A."/>
            <person name="Henrissat B."/>
            <person name="Grigoriev I.V."/>
            <person name="Hibbett D.S."/>
            <person name="Martin F."/>
        </authorList>
    </citation>
    <scope>NUCLEOTIDE SEQUENCE [LARGE SCALE GENOMIC DNA]</scope>
    <source>
        <strain evidence="2">MAFF 305830</strain>
    </source>
</reference>
<dbReference type="AlphaFoldDB" id="A0A0C2XCC3"/>
<dbReference type="Proteomes" id="UP000054097">
    <property type="component" value="Unassembled WGS sequence"/>
</dbReference>
<dbReference type="EMBL" id="KN824303">
    <property type="protein sequence ID" value="KIM26817.1"/>
    <property type="molecule type" value="Genomic_DNA"/>
</dbReference>
<dbReference type="OrthoDB" id="2269034at2759"/>
<name>A0A0C2XCC3_SERVB</name>
<protein>
    <recommendedName>
        <fullName evidence="3">F-box domain-containing protein</fullName>
    </recommendedName>
</protein>
<evidence type="ECO:0000313" key="1">
    <source>
        <dbReference type="EMBL" id="KIM26817.1"/>
    </source>
</evidence>
<dbReference type="Gene3D" id="3.80.10.10">
    <property type="entry name" value="Ribonuclease Inhibitor"/>
    <property type="match status" value="1"/>
</dbReference>
<gene>
    <name evidence="1" type="ORF">M408DRAFT_178000</name>
</gene>
<organism evidence="1 2">
    <name type="scientific">Serendipita vermifera MAFF 305830</name>
    <dbReference type="NCBI Taxonomy" id="933852"/>
    <lineage>
        <taxon>Eukaryota</taxon>
        <taxon>Fungi</taxon>
        <taxon>Dikarya</taxon>
        <taxon>Basidiomycota</taxon>
        <taxon>Agaricomycotina</taxon>
        <taxon>Agaricomycetes</taxon>
        <taxon>Sebacinales</taxon>
        <taxon>Serendipitaceae</taxon>
        <taxon>Serendipita</taxon>
    </lineage>
</organism>
<evidence type="ECO:0000313" key="2">
    <source>
        <dbReference type="Proteomes" id="UP000054097"/>
    </source>
</evidence>
<accession>A0A0C2XCC3</accession>
<dbReference type="SUPFAM" id="SSF52047">
    <property type="entry name" value="RNI-like"/>
    <property type="match status" value="1"/>
</dbReference>
<evidence type="ECO:0008006" key="3">
    <source>
        <dbReference type="Google" id="ProtNLM"/>
    </source>
</evidence>
<keyword evidence="2" id="KW-1185">Reference proteome</keyword>
<reference evidence="1 2" key="1">
    <citation type="submission" date="2014-04" db="EMBL/GenBank/DDBJ databases">
        <authorList>
            <consortium name="DOE Joint Genome Institute"/>
            <person name="Kuo A."/>
            <person name="Zuccaro A."/>
            <person name="Kohler A."/>
            <person name="Nagy L.G."/>
            <person name="Floudas D."/>
            <person name="Copeland A."/>
            <person name="Barry K.W."/>
            <person name="Cichocki N."/>
            <person name="Veneault-Fourrey C."/>
            <person name="LaButti K."/>
            <person name="Lindquist E.A."/>
            <person name="Lipzen A."/>
            <person name="Lundell T."/>
            <person name="Morin E."/>
            <person name="Murat C."/>
            <person name="Sun H."/>
            <person name="Tunlid A."/>
            <person name="Henrissat B."/>
            <person name="Grigoriev I.V."/>
            <person name="Hibbett D.S."/>
            <person name="Martin F."/>
            <person name="Nordberg H.P."/>
            <person name="Cantor M.N."/>
            <person name="Hua S.X."/>
        </authorList>
    </citation>
    <scope>NUCLEOTIDE SEQUENCE [LARGE SCALE GENOMIC DNA]</scope>
    <source>
        <strain evidence="1 2">MAFF 305830</strain>
    </source>
</reference>
<dbReference type="HOGENOM" id="CLU_045728_1_0_1"/>